<dbReference type="FunFam" id="3.30.40.10:FF:000179">
    <property type="entry name" value="TNF receptor-associated factor"/>
    <property type="match status" value="1"/>
</dbReference>
<evidence type="ECO:0000256" key="7">
    <source>
        <dbReference type="PROSITE-ProRule" id="PRU00207"/>
    </source>
</evidence>
<dbReference type="SMART" id="SM00184">
    <property type="entry name" value="RING"/>
    <property type="match status" value="1"/>
</dbReference>
<dbReference type="PANTHER" id="PTHR10131:SF148">
    <property type="entry name" value="TNF RECEPTOR-ASSOCIATED FACTOR"/>
    <property type="match status" value="1"/>
</dbReference>
<evidence type="ECO:0000256" key="6">
    <source>
        <dbReference type="ARBA" id="ARBA00022833"/>
    </source>
</evidence>
<dbReference type="PIRSF" id="PIRSF015614">
    <property type="entry name" value="TRAF"/>
    <property type="match status" value="1"/>
</dbReference>
<dbReference type="GO" id="GO:0008270">
    <property type="term" value="F:zinc ion binding"/>
    <property type="evidence" value="ECO:0007669"/>
    <property type="project" value="UniProtKB-KW"/>
</dbReference>
<dbReference type="GO" id="GO:0007165">
    <property type="term" value="P:signal transduction"/>
    <property type="evidence" value="ECO:0007669"/>
    <property type="project" value="InterPro"/>
</dbReference>
<reference evidence="11 12" key="1">
    <citation type="submission" date="2022-05" db="EMBL/GenBank/DDBJ databases">
        <authorList>
            <consortium name="Genoscope - CEA"/>
            <person name="William W."/>
        </authorList>
    </citation>
    <scope>NUCLEOTIDE SEQUENCE [LARGE SCALE GENOMIC DNA]</scope>
</reference>
<proteinExistence type="predicted"/>
<dbReference type="InterPro" id="IPR012227">
    <property type="entry name" value="TNF_rcpt-assoc_TRAF_met"/>
</dbReference>
<dbReference type="PROSITE" id="PS50145">
    <property type="entry name" value="ZF_TRAF"/>
    <property type="match status" value="2"/>
</dbReference>
<dbReference type="PANTHER" id="PTHR10131">
    <property type="entry name" value="TNF RECEPTOR ASSOCIATED FACTOR"/>
    <property type="match status" value="1"/>
</dbReference>
<name>A0AAU9XY67_9CNID</name>
<evidence type="ECO:0000256" key="3">
    <source>
        <dbReference type="ARBA" id="ARBA00022723"/>
    </source>
</evidence>
<dbReference type="AlphaFoldDB" id="A0AAU9XY67"/>
<dbReference type="InterPro" id="IPR001293">
    <property type="entry name" value="Znf_TRAF"/>
</dbReference>
<sequence length="475" mass="55020">MAEASGHQLPSGYDEDFVNAVDDEFLCVICHLTLKELVLTRCGHRFCKECLEEHLRRQEIRREPLICPADRYSLDRNKDVFPDKATERKILSFAIRCPSDGCEWTGELRSKETHLTTCLFKVIPCTNENCHEEVQRQHHKRHVALTCQWRVIECSYCSKPHPECQSQNHIKRCSKFPATCPNSCGMSIPREMIPGHLFYECPQTIVYCPYVEMGCNTKVKRRVMESHLKSAVEIHLALACFKISETAQKLNDSVSKLQKVQTKLDETETKLDGTLLLLEETQSKLNAVEIDFRKKLETLQQHFQERALKEEMTMKKSESLNCSPLFIWKIENYSTLLREAKVDLSRKVDSAPFYTENYGYKLKARIYPNGIGKYYDSYLTLLIVLMRGEYDAILPWPFMRNIQFTLIDQQDDPDKRQNMTVTISVPGSHPESYARPQSPENIGHGCNLLHKKLRSRCYIVQDTLFVQVEVGPPKE</sequence>
<dbReference type="EMBL" id="CALNXJ010000077">
    <property type="protein sequence ID" value="CAH3160896.1"/>
    <property type="molecule type" value="Genomic_DNA"/>
</dbReference>
<dbReference type="PROSITE" id="PS00518">
    <property type="entry name" value="ZF_RING_1"/>
    <property type="match status" value="1"/>
</dbReference>
<evidence type="ECO:0000256" key="5">
    <source>
        <dbReference type="ARBA" id="ARBA00022771"/>
    </source>
</evidence>
<dbReference type="Gene3D" id="3.30.40.10">
    <property type="entry name" value="Zinc/RING finger domain, C3HC4 (zinc finger)"/>
    <property type="match status" value="3"/>
</dbReference>
<dbReference type="InterPro" id="IPR013083">
    <property type="entry name" value="Znf_RING/FYVE/PHD"/>
</dbReference>
<feature type="domain" description="MATH" evidence="9">
    <location>
        <begin position="323"/>
        <end position="470"/>
    </location>
</feature>
<dbReference type="Gene3D" id="2.60.210.10">
    <property type="entry name" value="Apoptosis, Tumor Necrosis Factor Receptor Associated Protein 2, Chain A"/>
    <property type="match status" value="1"/>
</dbReference>
<keyword evidence="5 7" id="KW-0863">Zinc-finger</keyword>
<dbReference type="PROSITE" id="PS50089">
    <property type="entry name" value="ZF_RING_2"/>
    <property type="match status" value="1"/>
</dbReference>
<dbReference type="Pfam" id="PF21355">
    <property type="entry name" value="TRAF-mep_MATH"/>
    <property type="match status" value="1"/>
</dbReference>
<evidence type="ECO:0000256" key="2">
    <source>
        <dbReference type="ARBA" id="ARBA00022490"/>
    </source>
</evidence>
<dbReference type="SUPFAM" id="SSF57850">
    <property type="entry name" value="RING/U-box"/>
    <property type="match status" value="1"/>
</dbReference>
<feature type="zinc finger region" description="TRAF-type" evidence="7">
    <location>
        <begin position="169"/>
        <end position="225"/>
    </location>
</feature>
<evidence type="ECO:0000313" key="12">
    <source>
        <dbReference type="Proteomes" id="UP001159428"/>
    </source>
</evidence>
<evidence type="ECO:0000259" key="9">
    <source>
        <dbReference type="PROSITE" id="PS50144"/>
    </source>
</evidence>
<dbReference type="GO" id="GO:0005737">
    <property type="term" value="C:cytoplasm"/>
    <property type="evidence" value="ECO:0007669"/>
    <property type="project" value="UniProtKB-SubCell"/>
</dbReference>
<organism evidence="11 12">
    <name type="scientific">Pocillopora meandrina</name>
    <dbReference type="NCBI Taxonomy" id="46732"/>
    <lineage>
        <taxon>Eukaryota</taxon>
        <taxon>Metazoa</taxon>
        <taxon>Cnidaria</taxon>
        <taxon>Anthozoa</taxon>
        <taxon>Hexacorallia</taxon>
        <taxon>Scleractinia</taxon>
        <taxon>Astrocoeniina</taxon>
        <taxon>Pocilloporidae</taxon>
        <taxon>Pocillopora</taxon>
    </lineage>
</organism>
<feature type="domain" description="RING-type" evidence="8">
    <location>
        <begin position="27"/>
        <end position="71"/>
    </location>
</feature>
<keyword evidence="2" id="KW-0963">Cytoplasm</keyword>
<comment type="subcellular location">
    <subcellularLocation>
        <location evidence="1">Cytoplasm</location>
    </subcellularLocation>
</comment>
<dbReference type="SUPFAM" id="SSF49599">
    <property type="entry name" value="TRAF domain-like"/>
    <property type="match status" value="3"/>
</dbReference>
<dbReference type="PROSITE" id="PS50144">
    <property type="entry name" value="MATH"/>
    <property type="match status" value="1"/>
</dbReference>
<dbReference type="Pfam" id="PF00097">
    <property type="entry name" value="zf-C3HC4"/>
    <property type="match status" value="1"/>
</dbReference>
<feature type="domain" description="TRAF-type" evidence="10">
    <location>
        <begin position="113"/>
        <end position="157"/>
    </location>
</feature>
<gene>
    <name evidence="11" type="ORF">PMEA_00032592</name>
</gene>
<dbReference type="GO" id="GO:0043122">
    <property type="term" value="P:regulation of canonical NF-kappaB signal transduction"/>
    <property type="evidence" value="ECO:0007669"/>
    <property type="project" value="TreeGrafter"/>
</dbReference>
<keyword evidence="4" id="KW-0677">Repeat</keyword>
<dbReference type="InterPro" id="IPR049342">
    <property type="entry name" value="TRAF1-6_MATH_dom"/>
</dbReference>
<feature type="zinc finger region" description="TRAF-type" evidence="7">
    <location>
        <begin position="113"/>
        <end position="157"/>
    </location>
</feature>
<dbReference type="GO" id="GO:0042981">
    <property type="term" value="P:regulation of apoptotic process"/>
    <property type="evidence" value="ECO:0007669"/>
    <property type="project" value="InterPro"/>
</dbReference>
<accession>A0AAU9XY67</accession>
<dbReference type="InterPro" id="IPR008974">
    <property type="entry name" value="TRAF-like"/>
</dbReference>
<dbReference type="InterPro" id="IPR017907">
    <property type="entry name" value="Znf_RING_CS"/>
</dbReference>
<evidence type="ECO:0000259" key="10">
    <source>
        <dbReference type="PROSITE" id="PS50145"/>
    </source>
</evidence>
<dbReference type="InterPro" id="IPR002083">
    <property type="entry name" value="MATH/TRAF_dom"/>
</dbReference>
<protein>
    <recommendedName>
        <fullName evidence="13">TNF receptor-associated factor</fullName>
    </recommendedName>
</protein>
<evidence type="ECO:0000259" key="8">
    <source>
        <dbReference type="PROSITE" id="PS50089"/>
    </source>
</evidence>
<evidence type="ECO:0000313" key="11">
    <source>
        <dbReference type="EMBL" id="CAH3160896.1"/>
    </source>
</evidence>
<dbReference type="InterPro" id="IPR001841">
    <property type="entry name" value="Znf_RING"/>
</dbReference>
<keyword evidence="3 7" id="KW-0479">Metal-binding</keyword>
<comment type="caution">
    <text evidence="11">The sequence shown here is derived from an EMBL/GenBank/DDBJ whole genome shotgun (WGS) entry which is preliminary data.</text>
</comment>
<dbReference type="InterPro" id="IPR018957">
    <property type="entry name" value="Znf_C3HC4_RING-type"/>
</dbReference>
<feature type="domain" description="TRAF-type" evidence="10">
    <location>
        <begin position="169"/>
        <end position="225"/>
    </location>
</feature>
<evidence type="ECO:0000256" key="1">
    <source>
        <dbReference type="ARBA" id="ARBA00004496"/>
    </source>
</evidence>
<keyword evidence="12" id="KW-1185">Reference proteome</keyword>
<evidence type="ECO:0008006" key="13">
    <source>
        <dbReference type="Google" id="ProtNLM"/>
    </source>
</evidence>
<keyword evidence="6 7" id="KW-0862">Zinc</keyword>
<evidence type="ECO:0000256" key="4">
    <source>
        <dbReference type="ARBA" id="ARBA00022737"/>
    </source>
</evidence>
<dbReference type="Pfam" id="PF02176">
    <property type="entry name" value="zf-TRAF"/>
    <property type="match status" value="1"/>
</dbReference>
<dbReference type="Proteomes" id="UP001159428">
    <property type="component" value="Unassembled WGS sequence"/>
</dbReference>